<dbReference type="PANTHER" id="PTHR36074">
    <property type="entry name" value="ISOPENTENYL-DIPHOSPHATE DELTA-ISOMERASE"/>
    <property type="match status" value="1"/>
</dbReference>
<proteinExistence type="predicted"/>
<reference evidence="1 2" key="1">
    <citation type="journal article" date="2023" name="Life. Sci Alliance">
        <title>Evolutionary insights into 3D genome organization and epigenetic landscape of Vigna mungo.</title>
        <authorList>
            <person name="Junaid A."/>
            <person name="Singh B."/>
            <person name="Bhatia S."/>
        </authorList>
    </citation>
    <scope>NUCLEOTIDE SEQUENCE [LARGE SCALE GENOMIC DNA]</scope>
    <source>
        <strain evidence="1">Urdbean</strain>
    </source>
</reference>
<gene>
    <name evidence="1" type="ORF">V8G54_025038</name>
</gene>
<evidence type="ECO:0000313" key="2">
    <source>
        <dbReference type="Proteomes" id="UP001374535"/>
    </source>
</evidence>
<dbReference type="AlphaFoldDB" id="A0AAQ3RRW2"/>
<protein>
    <submittedName>
        <fullName evidence="1">Uncharacterized protein</fullName>
    </submittedName>
</protein>
<dbReference type="EMBL" id="CP144694">
    <property type="protein sequence ID" value="WVZ04232.1"/>
    <property type="molecule type" value="Genomic_DNA"/>
</dbReference>
<name>A0AAQ3RRW2_VIGMU</name>
<accession>A0AAQ3RRW2</accession>
<organism evidence="1 2">
    <name type="scientific">Vigna mungo</name>
    <name type="common">Black gram</name>
    <name type="synonym">Phaseolus mungo</name>
    <dbReference type="NCBI Taxonomy" id="3915"/>
    <lineage>
        <taxon>Eukaryota</taxon>
        <taxon>Viridiplantae</taxon>
        <taxon>Streptophyta</taxon>
        <taxon>Embryophyta</taxon>
        <taxon>Tracheophyta</taxon>
        <taxon>Spermatophyta</taxon>
        <taxon>Magnoliopsida</taxon>
        <taxon>eudicotyledons</taxon>
        <taxon>Gunneridae</taxon>
        <taxon>Pentapetalae</taxon>
        <taxon>rosids</taxon>
        <taxon>fabids</taxon>
        <taxon>Fabales</taxon>
        <taxon>Fabaceae</taxon>
        <taxon>Papilionoideae</taxon>
        <taxon>50 kb inversion clade</taxon>
        <taxon>NPAAA clade</taxon>
        <taxon>indigoferoid/millettioid clade</taxon>
        <taxon>Phaseoleae</taxon>
        <taxon>Vigna</taxon>
    </lineage>
</organism>
<keyword evidence="2" id="KW-1185">Reference proteome</keyword>
<evidence type="ECO:0000313" key="1">
    <source>
        <dbReference type="EMBL" id="WVZ04232.1"/>
    </source>
</evidence>
<dbReference type="Proteomes" id="UP001374535">
    <property type="component" value="Chromosome 7"/>
</dbReference>
<sequence length="150" mass="16755">MEVAAVALVIRFGAWRHCGLVLAIRFRVSIWGLATLWEAWWRLAVDLAFVGDRHMLGVAASWLVQVGIDLYRFIYVQKEDNDVDKTNEVGVLGQKIFITTVRCFIFNFCFHRSRNQCNPCSSIAGSMDWLSSFSSGCAVGDLAGPCSILC</sequence>
<dbReference type="PANTHER" id="PTHR36074:SF1">
    <property type="entry name" value="ISOPENTENYL-DIPHOSPHATE DELTA-ISOMERASE"/>
    <property type="match status" value="1"/>
</dbReference>